<feature type="binding site" evidence="6">
    <location>
        <position position="137"/>
    </location>
    <ligand>
        <name>Mg(2+)</name>
        <dbReference type="ChEBI" id="CHEBI:18420"/>
    </ligand>
</feature>
<comment type="function">
    <text evidence="6">DNA repair enzyme involved in the repair of deaminated bases. Selectively cleaves double-stranded DNA at the second phosphodiester bond 3' to a deoxyinosine leaving behind the intact lesion on the nicked DNA.</text>
</comment>
<proteinExistence type="inferred from homology"/>
<evidence type="ECO:0000313" key="8">
    <source>
        <dbReference type="Proteomes" id="UP000182178"/>
    </source>
</evidence>
<dbReference type="EMBL" id="CYHC01000001">
    <property type="protein sequence ID" value="CUA84327.1"/>
    <property type="molecule type" value="Genomic_DNA"/>
</dbReference>
<name>A0ABP2A235_9HYPH</name>
<feature type="site" description="Interaction with target DNA" evidence="6">
    <location>
        <position position="107"/>
    </location>
</feature>
<dbReference type="NCBIfam" id="NF008629">
    <property type="entry name" value="PRK11617.1"/>
    <property type="match status" value="1"/>
</dbReference>
<keyword evidence="6" id="KW-0234">DNA repair</keyword>
<comment type="caution">
    <text evidence="7">The sequence shown here is derived from an EMBL/GenBank/DDBJ whole genome shotgun (WGS) entry which is preliminary data.</text>
</comment>
<keyword evidence="6" id="KW-0479">Metal-binding</keyword>
<evidence type="ECO:0000256" key="4">
    <source>
        <dbReference type="ARBA" id="ARBA00022759"/>
    </source>
</evidence>
<evidence type="ECO:0000256" key="5">
    <source>
        <dbReference type="ARBA" id="ARBA00022801"/>
    </source>
</evidence>
<dbReference type="CDD" id="cd06559">
    <property type="entry name" value="Endonuclease_V"/>
    <property type="match status" value="1"/>
</dbReference>
<comment type="cofactor">
    <cofactor evidence="6">
        <name>Mg(2+)</name>
        <dbReference type="ChEBI" id="CHEBI:18420"/>
    </cofactor>
</comment>
<keyword evidence="8" id="KW-1185">Reference proteome</keyword>
<dbReference type="Gene3D" id="3.30.2170.10">
    <property type="entry name" value="archaeoglobus fulgidus dsm 4304 superfamily"/>
    <property type="match status" value="1"/>
</dbReference>
<evidence type="ECO:0000256" key="2">
    <source>
        <dbReference type="ARBA" id="ARBA00022490"/>
    </source>
</evidence>
<dbReference type="PANTHER" id="PTHR28511:SF1">
    <property type="entry name" value="ENDONUCLEASE V"/>
    <property type="match status" value="1"/>
</dbReference>
<dbReference type="EC" id="3.1.21.7" evidence="6"/>
<dbReference type="Pfam" id="PF04493">
    <property type="entry name" value="Endonuclease_5"/>
    <property type="match status" value="1"/>
</dbReference>
<keyword evidence="5 6" id="KW-0378">Hydrolase</keyword>
<dbReference type="Proteomes" id="UP000182178">
    <property type="component" value="Unassembled WGS sequence"/>
</dbReference>
<comment type="similarity">
    <text evidence="6">Belongs to the endonuclease V family.</text>
</comment>
<evidence type="ECO:0000313" key="7">
    <source>
        <dbReference type="EMBL" id="CUA84327.1"/>
    </source>
</evidence>
<evidence type="ECO:0000256" key="6">
    <source>
        <dbReference type="HAMAP-Rule" id="MF_00801"/>
    </source>
</evidence>
<evidence type="ECO:0000256" key="3">
    <source>
        <dbReference type="ARBA" id="ARBA00022722"/>
    </source>
</evidence>
<evidence type="ECO:0000256" key="1">
    <source>
        <dbReference type="ARBA" id="ARBA00004496"/>
    </source>
</evidence>
<sequence>MRLSLAEGAVGVSAIAACIAACHEGFMKLHPRHGWAVTPRDAVVLQQDLRGEIDTSRPLSLPDVRLIAGVDVSIKNGLSRAAVVVTSLPDFAVIETVLATRPTPFPYVPGLLSFREGPVLEEAFSKLGTEPDVFIFDGMGIAHPRRIGIASHMGLWLEKPTIGCGKTLLVGRFEALGLKKGAAAPLVDKGETIGVALRTRERVSPVFISPGHRIDLASAVAVTLAATTRFRLPEPIRLAHAAAGTL</sequence>
<accession>A0ABP2A235</accession>
<gene>
    <name evidence="6" type="primary">nfi</name>
    <name evidence="7" type="ORF">Ga0061061_101346</name>
</gene>
<dbReference type="HAMAP" id="MF_00801">
    <property type="entry name" value="Endonuclease_5"/>
    <property type="match status" value="1"/>
</dbReference>
<dbReference type="GO" id="GO:0004519">
    <property type="term" value="F:endonuclease activity"/>
    <property type="evidence" value="ECO:0007669"/>
    <property type="project" value="UniProtKB-KW"/>
</dbReference>
<dbReference type="PANTHER" id="PTHR28511">
    <property type="entry name" value="ENDONUCLEASE V"/>
    <property type="match status" value="1"/>
</dbReference>
<comment type="catalytic activity">
    <reaction evidence="6">
        <text>Endonucleolytic cleavage at apurinic or apyrimidinic sites to products with a 5'-phosphate.</text>
        <dbReference type="EC" id="3.1.21.7"/>
    </reaction>
</comment>
<organism evidence="7 8">
    <name type="scientific">Chelatococcus sambhunathii</name>
    <dbReference type="NCBI Taxonomy" id="363953"/>
    <lineage>
        <taxon>Bacteria</taxon>
        <taxon>Pseudomonadati</taxon>
        <taxon>Pseudomonadota</taxon>
        <taxon>Alphaproteobacteria</taxon>
        <taxon>Hyphomicrobiales</taxon>
        <taxon>Chelatococcaceae</taxon>
        <taxon>Chelatococcus</taxon>
    </lineage>
</organism>
<keyword evidence="6" id="KW-0460">Magnesium</keyword>
<feature type="binding site" evidence="6">
    <location>
        <position position="71"/>
    </location>
    <ligand>
        <name>Mg(2+)</name>
        <dbReference type="ChEBI" id="CHEBI:18420"/>
    </ligand>
</feature>
<keyword evidence="3 6" id="KW-0540">Nuclease</keyword>
<dbReference type="InterPro" id="IPR007581">
    <property type="entry name" value="Endonuclease-V"/>
</dbReference>
<keyword evidence="2 6" id="KW-0963">Cytoplasm</keyword>
<keyword evidence="6" id="KW-0227">DNA damage</keyword>
<comment type="subcellular location">
    <subcellularLocation>
        <location evidence="1 6">Cytoplasm</location>
    </subcellularLocation>
</comment>
<dbReference type="PROSITE" id="PS51257">
    <property type="entry name" value="PROKAR_LIPOPROTEIN"/>
    <property type="match status" value="1"/>
</dbReference>
<reference evidence="7 8" key="1">
    <citation type="submission" date="2015-08" db="EMBL/GenBank/DDBJ databases">
        <authorList>
            <person name="Varghese N."/>
        </authorList>
    </citation>
    <scope>NUCLEOTIDE SEQUENCE [LARGE SCALE GENOMIC DNA]</scope>
    <source>
        <strain evidence="7 8">DSM 18167</strain>
    </source>
</reference>
<keyword evidence="4 6" id="KW-0255">Endonuclease</keyword>
<protein>
    <recommendedName>
        <fullName evidence="6">Endonuclease V</fullName>
        <ecNumber evidence="6">3.1.21.7</ecNumber>
    </recommendedName>
    <alternativeName>
        <fullName evidence="6">Deoxyinosine 3'endonuclease</fullName>
    </alternativeName>
    <alternativeName>
        <fullName evidence="6">Deoxyribonuclease V</fullName>
        <shortName evidence="6">DNase V</shortName>
    </alternativeName>
</protein>